<evidence type="ECO:0000313" key="7">
    <source>
        <dbReference type="EMBL" id="NKC31262.1"/>
    </source>
</evidence>
<dbReference type="PANTHER" id="PTHR24422:SF19">
    <property type="entry name" value="CHEMOTAXIS PROTEIN METHYLTRANSFERASE"/>
    <property type="match status" value="1"/>
</dbReference>
<evidence type="ECO:0000256" key="1">
    <source>
        <dbReference type="ARBA" id="ARBA00001541"/>
    </source>
</evidence>
<evidence type="ECO:0000256" key="4">
    <source>
        <dbReference type="ARBA" id="ARBA00022691"/>
    </source>
</evidence>
<evidence type="ECO:0000313" key="8">
    <source>
        <dbReference type="Proteomes" id="UP000787635"/>
    </source>
</evidence>
<dbReference type="EC" id="2.1.1.80" evidence="5"/>
<dbReference type="RefSeq" id="WP_168030025.1">
    <property type="nucleotide sequence ID" value="NZ_JAAVNE010000013.1"/>
</dbReference>
<dbReference type="InterPro" id="IPR036804">
    <property type="entry name" value="CheR_N_sf"/>
</dbReference>
<dbReference type="InterPro" id="IPR022641">
    <property type="entry name" value="CheR_N"/>
</dbReference>
<dbReference type="Proteomes" id="UP000787635">
    <property type="component" value="Unassembled WGS sequence"/>
</dbReference>
<proteinExistence type="predicted"/>
<dbReference type="InterPro" id="IPR000780">
    <property type="entry name" value="CheR_MeTrfase"/>
</dbReference>
<gene>
    <name evidence="7" type="ORF">HEQ75_10355</name>
</gene>
<sequence length="279" mass="30971">MSATLQAPDPGEIQLSAAEFADLAARVRRVSGIALGEGKRDLVHGRLRRRLRALRLPSFAAYIAVLDGPEGAEEEVRMINAITTNLTGFFREPHHFAHLAQQLLPALPRQGRRLRIWSAGCSSGEEPYSIAMTLCQAMPDLAQWDARILATDIDTDMVALGTAGRYAAERAASIPPALRQAHVRALDAETVEMAPSLKALVRFLPLNLLGAWPMRGRFDAVFCRNVVIYFDKPTQARLFDRFADILVPGGHLYVGHSETLHRVSDRFQHLGRTVHRLVR</sequence>
<dbReference type="InterPro" id="IPR050903">
    <property type="entry name" value="Bact_Chemotaxis_MeTrfase"/>
</dbReference>
<feature type="domain" description="CheR-type methyltransferase" evidence="6">
    <location>
        <begin position="12"/>
        <end position="279"/>
    </location>
</feature>
<dbReference type="SMART" id="SM00138">
    <property type="entry name" value="MeTrc"/>
    <property type="match status" value="1"/>
</dbReference>
<dbReference type="Pfam" id="PF03705">
    <property type="entry name" value="CheR_N"/>
    <property type="match status" value="1"/>
</dbReference>
<keyword evidence="4 5" id="KW-0949">S-adenosyl-L-methionine</keyword>
<dbReference type="PRINTS" id="PR00996">
    <property type="entry name" value="CHERMTFRASE"/>
</dbReference>
<organism evidence="7 8">
    <name type="scientific">Falsiroseomonas selenitidurans</name>
    <dbReference type="NCBI Taxonomy" id="2716335"/>
    <lineage>
        <taxon>Bacteria</taxon>
        <taxon>Pseudomonadati</taxon>
        <taxon>Pseudomonadota</taxon>
        <taxon>Alphaproteobacteria</taxon>
        <taxon>Acetobacterales</taxon>
        <taxon>Roseomonadaceae</taxon>
        <taxon>Falsiroseomonas</taxon>
    </lineage>
</organism>
<evidence type="ECO:0000256" key="3">
    <source>
        <dbReference type="ARBA" id="ARBA00022679"/>
    </source>
</evidence>
<dbReference type="SUPFAM" id="SSF53335">
    <property type="entry name" value="S-adenosyl-L-methionine-dependent methyltransferases"/>
    <property type="match status" value="1"/>
</dbReference>
<comment type="catalytic activity">
    <reaction evidence="1 5">
        <text>L-glutamyl-[protein] + S-adenosyl-L-methionine = [protein]-L-glutamate 5-O-methyl ester + S-adenosyl-L-homocysteine</text>
        <dbReference type="Rhea" id="RHEA:24452"/>
        <dbReference type="Rhea" id="RHEA-COMP:10208"/>
        <dbReference type="Rhea" id="RHEA-COMP:10311"/>
        <dbReference type="ChEBI" id="CHEBI:29973"/>
        <dbReference type="ChEBI" id="CHEBI:57856"/>
        <dbReference type="ChEBI" id="CHEBI:59789"/>
        <dbReference type="ChEBI" id="CHEBI:82795"/>
        <dbReference type="EC" id="2.1.1.80"/>
    </reaction>
</comment>
<reference evidence="7 8" key="1">
    <citation type="submission" date="2020-03" db="EMBL/GenBank/DDBJ databases">
        <title>Roseomonas selenitidurans sp. nov. isolated from urban soil.</title>
        <authorList>
            <person name="Liu H."/>
        </authorList>
    </citation>
    <scope>NUCLEOTIDE SEQUENCE [LARGE SCALE GENOMIC DNA]</scope>
    <source>
        <strain evidence="7 8">BU-1</strain>
    </source>
</reference>
<keyword evidence="3 5" id="KW-0808">Transferase</keyword>
<protein>
    <recommendedName>
        <fullName evidence="5">Chemotaxis protein methyltransferase</fullName>
        <ecNumber evidence="5">2.1.1.80</ecNumber>
    </recommendedName>
</protein>
<dbReference type="PANTHER" id="PTHR24422">
    <property type="entry name" value="CHEMOTAXIS PROTEIN METHYLTRANSFERASE"/>
    <property type="match status" value="1"/>
</dbReference>
<dbReference type="Pfam" id="PF01739">
    <property type="entry name" value="CheR"/>
    <property type="match status" value="1"/>
</dbReference>
<evidence type="ECO:0000259" key="6">
    <source>
        <dbReference type="PROSITE" id="PS50123"/>
    </source>
</evidence>
<dbReference type="PIRSF" id="PIRSF000410">
    <property type="entry name" value="CheR"/>
    <property type="match status" value="1"/>
</dbReference>
<evidence type="ECO:0000256" key="5">
    <source>
        <dbReference type="PIRNR" id="PIRNR000410"/>
    </source>
</evidence>
<accession>A0ABX1E278</accession>
<dbReference type="Gene3D" id="3.40.50.150">
    <property type="entry name" value="Vaccinia Virus protein VP39"/>
    <property type="match status" value="1"/>
</dbReference>
<evidence type="ECO:0000256" key="2">
    <source>
        <dbReference type="ARBA" id="ARBA00022603"/>
    </source>
</evidence>
<comment type="caution">
    <text evidence="7">The sequence shown here is derived from an EMBL/GenBank/DDBJ whole genome shotgun (WGS) entry which is preliminary data.</text>
</comment>
<keyword evidence="2 5" id="KW-0489">Methyltransferase</keyword>
<dbReference type="EMBL" id="JAAVNE010000013">
    <property type="protein sequence ID" value="NKC31262.1"/>
    <property type="molecule type" value="Genomic_DNA"/>
</dbReference>
<dbReference type="InterPro" id="IPR029063">
    <property type="entry name" value="SAM-dependent_MTases_sf"/>
</dbReference>
<dbReference type="CDD" id="cd02440">
    <property type="entry name" value="AdoMet_MTases"/>
    <property type="match status" value="1"/>
</dbReference>
<dbReference type="Gene3D" id="1.10.155.10">
    <property type="entry name" value="Chemotaxis receptor methyltransferase CheR, N-terminal domain"/>
    <property type="match status" value="1"/>
</dbReference>
<comment type="function">
    <text evidence="5">Methylation of the membrane-bound methyl-accepting chemotaxis proteins (MCP) to form gamma-glutamyl methyl ester residues in MCP.</text>
</comment>
<dbReference type="PROSITE" id="PS50123">
    <property type="entry name" value="CHER"/>
    <property type="match status" value="1"/>
</dbReference>
<dbReference type="InterPro" id="IPR022642">
    <property type="entry name" value="CheR_C"/>
</dbReference>
<keyword evidence="8" id="KW-1185">Reference proteome</keyword>
<dbReference type="SUPFAM" id="SSF47757">
    <property type="entry name" value="Chemotaxis receptor methyltransferase CheR, N-terminal domain"/>
    <property type="match status" value="1"/>
</dbReference>
<dbReference type="InterPro" id="IPR026024">
    <property type="entry name" value="Chemotaxis_MeTrfase_CheR"/>
</dbReference>
<name>A0ABX1E278_9PROT</name>